<dbReference type="InterPro" id="IPR004547">
    <property type="entry name" value="Glucosamine6P_isomerase"/>
</dbReference>
<sequence length="243" mass="26432">MQVYITDTYEDMSALAAGHLKSFMSQRSSPLLCVASGDSPAGLYRNLVKGVRNDGWESDHWKYVGLDEWIGMNGSDEGSCRYHLDQQLFTPLAVAPERICFFNGRAADPAQECTAVESFISQHNGIDVAILGLGLNGHIGMNEPGSDPNSRSHIAELDPLTIQTAQKYFSSAREITGGLTLGMATILEARTIFLLVSGERKAPVVKQMLEGPLTTSLPASFLRNHSGARIYLDRDAASLLKTI</sequence>
<dbReference type="Proteomes" id="UP000765802">
    <property type="component" value="Unassembled WGS sequence"/>
</dbReference>
<dbReference type="InterPro" id="IPR006148">
    <property type="entry name" value="Glc/Gal-6P_isomerase"/>
</dbReference>
<dbReference type="EMBL" id="MBUA01000001">
    <property type="protein sequence ID" value="MBC6490530.1"/>
    <property type="molecule type" value="Genomic_DNA"/>
</dbReference>
<name>A0ABR7M691_9BACT</name>
<organism evidence="3 4">
    <name type="scientific">Flavihumibacter stibioxidans</name>
    <dbReference type="NCBI Taxonomy" id="1834163"/>
    <lineage>
        <taxon>Bacteria</taxon>
        <taxon>Pseudomonadati</taxon>
        <taxon>Bacteroidota</taxon>
        <taxon>Chitinophagia</taxon>
        <taxon>Chitinophagales</taxon>
        <taxon>Chitinophagaceae</taxon>
        <taxon>Flavihumibacter</taxon>
    </lineage>
</organism>
<comment type="caution">
    <text evidence="3">The sequence shown here is derived from an EMBL/GenBank/DDBJ whole genome shotgun (WGS) entry which is preliminary data.</text>
</comment>
<dbReference type="SUPFAM" id="SSF100950">
    <property type="entry name" value="NagB/RpiA/CoA transferase-like"/>
    <property type="match status" value="1"/>
</dbReference>
<evidence type="ECO:0000313" key="3">
    <source>
        <dbReference type="EMBL" id="MBC6490530.1"/>
    </source>
</evidence>
<evidence type="ECO:0000256" key="1">
    <source>
        <dbReference type="ARBA" id="ARBA00022801"/>
    </source>
</evidence>
<dbReference type="Pfam" id="PF01182">
    <property type="entry name" value="Glucosamine_iso"/>
    <property type="match status" value="1"/>
</dbReference>
<protein>
    <recommendedName>
        <fullName evidence="2">Glucosamine/galactosamine-6-phosphate isomerase domain-containing protein</fullName>
    </recommendedName>
</protein>
<evidence type="ECO:0000259" key="2">
    <source>
        <dbReference type="Pfam" id="PF01182"/>
    </source>
</evidence>
<feature type="domain" description="Glucosamine/galactosamine-6-phosphate isomerase" evidence="2">
    <location>
        <begin position="11"/>
        <end position="226"/>
    </location>
</feature>
<gene>
    <name evidence="3" type="ORF">BC349_06105</name>
</gene>
<keyword evidence="4" id="KW-1185">Reference proteome</keyword>
<dbReference type="CDD" id="cd01399">
    <property type="entry name" value="GlcN6P_deaminase"/>
    <property type="match status" value="1"/>
</dbReference>
<dbReference type="Gene3D" id="3.40.50.1360">
    <property type="match status" value="1"/>
</dbReference>
<dbReference type="InterPro" id="IPR037171">
    <property type="entry name" value="NagB/RpiA_transferase-like"/>
</dbReference>
<accession>A0ABR7M691</accession>
<keyword evidence="1" id="KW-0378">Hydrolase</keyword>
<dbReference type="RefSeq" id="WP_187255826.1">
    <property type="nucleotide sequence ID" value="NZ_JBHULF010000006.1"/>
</dbReference>
<evidence type="ECO:0000313" key="4">
    <source>
        <dbReference type="Proteomes" id="UP000765802"/>
    </source>
</evidence>
<proteinExistence type="predicted"/>
<dbReference type="InterPro" id="IPR018321">
    <property type="entry name" value="Glucosamine6P_isomerase_CS"/>
</dbReference>
<dbReference type="PROSITE" id="PS01161">
    <property type="entry name" value="GLC_GALNAC_ISOMERASE"/>
    <property type="match status" value="1"/>
</dbReference>
<reference evidence="3 4" key="1">
    <citation type="submission" date="2016-07" db="EMBL/GenBank/DDBJ databases">
        <title>Genome analysis of Flavihumibacter stibioxidans YS-17.</title>
        <authorList>
            <person name="Shi K."/>
            <person name="Han Y."/>
            <person name="Wang G."/>
        </authorList>
    </citation>
    <scope>NUCLEOTIDE SEQUENCE [LARGE SCALE GENOMIC DNA]</scope>
    <source>
        <strain evidence="3 4">YS-17</strain>
    </source>
</reference>
<dbReference type="PANTHER" id="PTHR11280:SF5">
    <property type="entry name" value="GLUCOSAMINE-6-PHOSPHATE ISOMERASE"/>
    <property type="match status" value="1"/>
</dbReference>
<dbReference type="PANTHER" id="PTHR11280">
    <property type="entry name" value="GLUCOSAMINE-6-PHOSPHATE ISOMERASE"/>
    <property type="match status" value="1"/>
</dbReference>